<feature type="transmembrane region" description="Helical" evidence="6">
    <location>
        <begin position="6"/>
        <end position="21"/>
    </location>
</feature>
<sequence length="326" mass="35661">MIGESLALVAAFSFGCANVMVKKGVSPNSKNNGAFLSVLITFGLAGIITLAKGLFQDWPPYTTKGIGWFVLAGFLTAYIGRSLLFTSIQHLGSVRASTLKRLNSLFTVLIGVLFLHESMNLMVFIGMIMIFASSSFLMYETIISNRRLQKHETAVANETTVIKSEKEKVSKRNSWIKRFKFITSLGYMYGVGSALAYSIGYVVRKEGLSEIPDPFFGTMIGALVGILIFLIISLLKKSFQQSIVSTFTHFQPWLFAAGIATSLGQILYFSALMFSDVSRVAIITSTDVIFTLILSAFIFKTHEGTTKTVYLAAIVAMFGAGFIVIG</sequence>
<dbReference type="OrthoDB" id="7849325at2"/>
<keyword evidence="9" id="KW-1185">Reference proteome</keyword>
<evidence type="ECO:0000313" key="9">
    <source>
        <dbReference type="Proteomes" id="UP000326671"/>
    </source>
</evidence>
<feature type="transmembrane region" description="Helical" evidence="6">
    <location>
        <begin position="33"/>
        <end position="54"/>
    </location>
</feature>
<feature type="transmembrane region" description="Helical" evidence="6">
    <location>
        <begin position="98"/>
        <end position="115"/>
    </location>
</feature>
<proteinExistence type="inferred from homology"/>
<dbReference type="InterPro" id="IPR000620">
    <property type="entry name" value="EamA_dom"/>
</dbReference>
<evidence type="ECO:0000256" key="4">
    <source>
        <dbReference type="ARBA" id="ARBA00022989"/>
    </source>
</evidence>
<feature type="transmembrane region" description="Helical" evidence="6">
    <location>
        <begin position="121"/>
        <end position="139"/>
    </location>
</feature>
<comment type="caution">
    <text evidence="8">The sequence shown here is derived from an EMBL/GenBank/DDBJ whole genome shotgun (WGS) entry which is preliminary data.</text>
</comment>
<dbReference type="AlphaFoldDB" id="A0A5J5GV57"/>
<feature type="transmembrane region" description="Helical" evidence="6">
    <location>
        <begin position="253"/>
        <end position="274"/>
    </location>
</feature>
<feature type="domain" description="EamA" evidence="7">
    <location>
        <begin position="2"/>
        <end position="138"/>
    </location>
</feature>
<dbReference type="InterPro" id="IPR037185">
    <property type="entry name" value="EmrE-like"/>
</dbReference>
<keyword evidence="5 6" id="KW-0472">Membrane</keyword>
<organism evidence="8 9">
    <name type="scientific">Niallia endozanthoxylica</name>
    <dbReference type="NCBI Taxonomy" id="2036016"/>
    <lineage>
        <taxon>Bacteria</taxon>
        <taxon>Bacillati</taxon>
        <taxon>Bacillota</taxon>
        <taxon>Bacilli</taxon>
        <taxon>Bacillales</taxon>
        <taxon>Bacillaceae</taxon>
        <taxon>Niallia</taxon>
    </lineage>
</organism>
<keyword evidence="4 6" id="KW-1133">Transmembrane helix</keyword>
<comment type="similarity">
    <text evidence="2">Belongs to the EamA transporter family.</text>
</comment>
<evidence type="ECO:0000259" key="7">
    <source>
        <dbReference type="Pfam" id="PF00892"/>
    </source>
</evidence>
<dbReference type="EMBL" id="VYKL01000076">
    <property type="protein sequence ID" value="KAA9011282.1"/>
    <property type="molecule type" value="Genomic_DNA"/>
</dbReference>
<evidence type="ECO:0000256" key="5">
    <source>
        <dbReference type="ARBA" id="ARBA00023136"/>
    </source>
</evidence>
<evidence type="ECO:0000256" key="1">
    <source>
        <dbReference type="ARBA" id="ARBA00004127"/>
    </source>
</evidence>
<name>A0A5J5GV57_9BACI</name>
<feature type="transmembrane region" description="Helical" evidence="6">
    <location>
        <begin position="280"/>
        <end position="299"/>
    </location>
</feature>
<evidence type="ECO:0000256" key="3">
    <source>
        <dbReference type="ARBA" id="ARBA00022692"/>
    </source>
</evidence>
<reference evidence="8 9" key="1">
    <citation type="submission" date="2019-09" db="EMBL/GenBank/DDBJ databases">
        <title>Whole genome sequences of isolates from the Mars Exploration Rovers.</title>
        <authorList>
            <person name="Seuylemezian A."/>
            <person name="Vaishampayan P."/>
        </authorList>
    </citation>
    <scope>NUCLEOTIDE SEQUENCE [LARGE SCALE GENOMIC DNA]</scope>
    <source>
        <strain evidence="8 9">MER_TA_151</strain>
    </source>
</reference>
<feature type="transmembrane region" description="Helical" evidence="6">
    <location>
        <begin position="181"/>
        <end position="203"/>
    </location>
</feature>
<protein>
    <submittedName>
        <fullName evidence="8">DMT family transporter</fullName>
    </submittedName>
</protein>
<feature type="domain" description="EamA" evidence="7">
    <location>
        <begin position="185"/>
        <end position="324"/>
    </location>
</feature>
<evidence type="ECO:0000256" key="2">
    <source>
        <dbReference type="ARBA" id="ARBA00007362"/>
    </source>
</evidence>
<evidence type="ECO:0000256" key="6">
    <source>
        <dbReference type="SAM" id="Phobius"/>
    </source>
</evidence>
<evidence type="ECO:0000313" key="8">
    <source>
        <dbReference type="EMBL" id="KAA9011282.1"/>
    </source>
</evidence>
<dbReference type="InterPro" id="IPR050638">
    <property type="entry name" value="AA-Vitamin_Transporters"/>
</dbReference>
<feature type="transmembrane region" description="Helical" evidence="6">
    <location>
        <begin position="308"/>
        <end position="325"/>
    </location>
</feature>
<dbReference type="Proteomes" id="UP000326671">
    <property type="component" value="Unassembled WGS sequence"/>
</dbReference>
<feature type="transmembrane region" description="Helical" evidence="6">
    <location>
        <begin position="215"/>
        <end position="232"/>
    </location>
</feature>
<dbReference type="SUPFAM" id="SSF103481">
    <property type="entry name" value="Multidrug resistance efflux transporter EmrE"/>
    <property type="match status" value="2"/>
</dbReference>
<feature type="transmembrane region" description="Helical" evidence="6">
    <location>
        <begin position="66"/>
        <end position="86"/>
    </location>
</feature>
<dbReference type="GO" id="GO:0016020">
    <property type="term" value="C:membrane"/>
    <property type="evidence" value="ECO:0007669"/>
    <property type="project" value="UniProtKB-SubCell"/>
</dbReference>
<dbReference type="Pfam" id="PF00892">
    <property type="entry name" value="EamA"/>
    <property type="match status" value="2"/>
</dbReference>
<keyword evidence="3 6" id="KW-0812">Transmembrane</keyword>
<dbReference type="PANTHER" id="PTHR32322">
    <property type="entry name" value="INNER MEMBRANE TRANSPORTER"/>
    <property type="match status" value="1"/>
</dbReference>
<dbReference type="PANTHER" id="PTHR32322:SF2">
    <property type="entry name" value="EAMA DOMAIN-CONTAINING PROTEIN"/>
    <property type="match status" value="1"/>
</dbReference>
<comment type="subcellular location">
    <subcellularLocation>
        <location evidence="1">Endomembrane system</location>
        <topology evidence="1">Multi-pass membrane protein</topology>
    </subcellularLocation>
</comment>
<accession>A0A5J5GV57</accession>
<gene>
    <name evidence="8" type="ORF">F4V44_26840</name>
</gene>
<dbReference type="RefSeq" id="WP_150443037.1">
    <property type="nucleotide sequence ID" value="NZ_VYKL01000076.1"/>
</dbReference>